<keyword evidence="4 9" id="KW-0812">Transmembrane</keyword>
<feature type="domain" description="Ionotropic glutamate receptor C-terminal" evidence="11">
    <location>
        <begin position="391"/>
        <end position="658"/>
    </location>
</feature>
<accession>A0A6L2PXD9</accession>
<dbReference type="GO" id="GO:0005886">
    <property type="term" value="C:plasma membrane"/>
    <property type="evidence" value="ECO:0007669"/>
    <property type="project" value="UniProtKB-SubCell"/>
</dbReference>
<protein>
    <recommendedName>
        <fullName evidence="11">Ionotropic glutamate receptor C-terminal domain-containing protein</fullName>
    </recommendedName>
</protein>
<keyword evidence="3" id="KW-1003">Cell membrane</keyword>
<comment type="caution">
    <text evidence="12">The sequence shown here is derived from an EMBL/GenBank/DDBJ whole genome shotgun (WGS) entry which is preliminary data.</text>
</comment>
<evidence type="ECO:0000256" key="7">
    <source>
        <dbReference type="ARBA" id="ARBA00023170"/>
    </source>
</evidence>
<keyword evidence="10" id="KW-0732">Signal</keyword>
<dbReference type="OrthoDB" id="6506757at2759"/>
<evidence type="ECO:0000313" key="12">
    <source>
        <dbReference type="EMBL" id="GFG36904.1"/>
    </source>
</evidence>
<dbReference type="Pfam" id="PF00060">
    <property type="entry name" value="Lig_chan"/>
    <property type="match status" value="1"/>
</dbReference>
<evidence type="ECO:0000259" key="11">
    <source>
        <dbReference type="Pfam" id="PF00060"/>
    </source>
</evidence>
<proteinExistence type="inferred from homology"/>
<evidence type="ECO:0000313" key="13">
    <source>
        <dbReference type="Proteomes" id="UP000502823"/>
    </source>
</evidence>
<comment type="similarity">
    <text evidence="2">Belongs to the glutamate-gated ion channel (TC 1.A.10.1) family.</text>
</comment>
<keyword evidence="13" id="KW-1185">Reference proteome</keyword>
<dbReference type="Gene3D" id="1.10.287.70">
    <property type="match status" value="1"/>
</dbReference>
<keyword evidence="6 9" id="KW-0472">Membrane</keyword>
<evidence type="ECO:0000256" key="6">
    <source>
        <dbReference type="ARBA" id="ARBA00023136"/>
    </source>
</evidence>
<evidence type="ECO:0000256" key="2">
    <source>
        <dbReference type="ARBA" id="ARBA00008685"/>
    </source>
</evidence>
<evidence type="ECO:0000256" key="9">
    <source>
        <dbReference type="SAM" id="Phobius"/>
    </source>
</evidence>
<feature type="transmembrane region" description="Helical" evidence="9">
    <location>
        <begin position="391"/>
        <end position="412"/>
    </location>
</feature>
<sequence length="680" mass="75821">MEGGRMAVNIILLLTAVTRAVAAVTVTDNMLTAEQLHTVVCVGTIAHRHFTPGAPLVVSLPRTTHNIARSPLSETPSQRDDLQTVNVILAKLNEGTTWPIEVFRPSGDETVDTSILHHSYILFVWTEQAVSLNETLESQVENLKYSSSWNPRGRFLVVATGKGNEPAHLLAAHICSILWEMAKIVNVVVLIPNQLAHEPTNVISNTGTTAADRLNLYTWFPFALGTCGEVQDAILLDEWVFEKNGRFSKNAHLYPKKEPKNFMGCPIRVGTVGIEPYVILTDKYTQNGDRISYRIRGFSVEILNLVCEKMNLTAVFLAPLLKVDLDSIVKTLADLEDGSSDVVTGAVPLMPLVVTSSYDATIPYVHVQMKMLLPCPKAIPGTDNILKTFSLPVWLTIGLVLLLTTAVIWCVGNGPHRSESKETHAYTSLSHCLCNAWALLMGVSVPQQPTAFNLKVFFFLYVCYCFAISAIFQAFFVSYLVEPKYEGKIETLDELLHSDLVYGHNPVFDYSKDTLSYPEFVKFLEHKKLREDCTDIRKCIERMITKRDIAPLTAPVYATYVAREMAVVDVSKVICSLDEVFISVGLSVLFNKGSPLLGRFNILMRRCLEAGLLEKHWTALQQRASLRSRSTFREDSNDMFVAFSVSHLVPAYVVLVVGNIFSSVVFIVELIQDRVCKLKK</sequence>
<dbReference type="InParanoid" id="A0A6L2PXD9"/>
<dbReference type="Gene3D" id="3.40.190.10">
    <property type="entry name" value="Periplasmic binding protein-like II"/>
    <property type="match status" value="1"/>
</dbReference>
<dbReference type="GO" id="GO:0050906">
    <property type="term" value="P:detection of stimulus involved in sensory perception"/>
    <property type="evidence" value="ECO:0007669"/>
    <property type="project" value="UniProtKB-ARBA"/>
</dbReference>
<keyword evidence="8" id="KW-0325">Glycoprotein</keyword>
<dbReference type="GO" id="GO:0015276">
    <property type="term" value="F:ligand-gated monoatomic ion channel activity"/>
    <property type="evidence" value="ECO:0007669"/>
    <property type="project" value="InterPro"/>
</dbReference>
<evidence type="ECO:0000256" key="5">
    <source>
        <dbReference type="ARBA" id="ARBA00022989"/>
    </source>
</evidence>
<gene>
    <name evidence="12" type="ORF">Cfor_12454</name>
</gene>
<evidence type="ECO:0000256" key="10">
    <source>
        <dbReference type="SAM" id="SignalP"/>
    </source>
</evidence>
<feature type="chain" id="PRO_5026922284" description="Ionotropic glutamate receptor C-terminal domain-containing protein" evidence="10">
    <location>
        <begin position="23"/>
        <end position="680"/>
    </location>
</feature>
<dbReference type="InterPro" id="IPR052192">
    <property type="entry name" value="Insect_Ionotropic_Sensory_Rcpt"/>
</dbReference>
<organism evidence="12 13">
    <name type="scientific">Coptotermes formosanus</name>
    <name type="common">Formosan subterranean termite</name>
    <dbReference type="NCBI Taxonomy" id="36987"/>
    <lineage>
        <taxon>Eukaryota</taxon>
        <taxon>Metazoa</taxon>
        <taxon>Ecdysozoa</taxon>
        <taxon>Arthropoda</taxon>
        <taxon>Hexapoda</taxon>
        <taxon>Insecta</taxon>
        <taxon>Pterygota</taxon>
        <taxon>Neoptera</taxon>
        <taxon>Polyneoptera</taxon>
        <taxon>Dictyoptera</taxon>
        <taxon>Blattodea</taxon>
        <taxon>Blattoidea</taxon>
        <taxon>Termitoidae</taxon>
        <taxon>Rhinotermitidae</taxon>
        <taxon>Coptotermes</taxon>
    </lineage>
</organism>
<dbReference type="InterPro" id="IPR001320">
    <property type="entry name" value="Iontro_rcpt_C"/>
</dbReference>
<comment type="subcellular location">
    <subcellularLocation>
        <location evidence="1">Cell membrane</location>
        <topology evidence="1">Multi-pass membrane protein</topology>
    </subcellularLocation>
</comment>
<dbReference type="PANTHER" id="PTHR42643:SF24">
    <property type="entry name" value="IONOTROPIC RECEPTOR 60A"/>
    <property type="match status" value="1"/>
</dbReference>
<feature type="transmembrane region" description="Helical" evidence="9">
    <location>
        <begin position="649"/>
        <end position="671"/>
    </location>
</feature>
<reference evidence="13" key="1">
    <citation type="submission" date="2020-01" db="EMBL/GenBank/DDBJ databases">
        <title>Draft genome sequence of the Termite Coptotermes fromosanus.</title>
        <authorList>
            <person name="Itakura S."/>
            <person name="Yosikawa Y."/>
            <person name="Umezawa K."/>
        </authorList>
    </citation>
    <scope>NUCLEOTIDE SEQUENCE [LARGE SCALE GENOMIC DNA]</scope>
</reference>
<dbReference type="FunCoup" id="A0A6L2PXD9">
    <property type="interactions" value="11"/>
</dbReference>
<evidence type="ECO:0000256" key="8">
    <source>
        <dbReference type="ARBA" id="ARBA00023180"/>
    </source>
</evidence>
<feature type="signal peptide" evidence="10">
    <location>
        <begin position="1"/>
        <end position="22"/>
    </location>
</feature>
<evidence type="ECO:0000256" key="3">
    <source>
        <dbReference type="ARBA" id="ARBA00022475"/>
    </source>
</evidence>
<dbReference type="AlphaFoldDB" id="A0A6L2PXD9"/>
<feature type="transmembrane region" description="Helical" evidence="9">
    <location>
        <begin position="457"/>
        <end position="481"/>
    </location>
</feature>
<dbReference type="Proteomes" id="UP000502823">
    <property type="component" value="Unassembled WGS sequence"/>
</dbReference>
<dbReference type="SUPFAM" id="SSF53850">
    <property type="entry name" value="Periplasmic binding protein-like II"/>
    <property type="match status" value="1"/>
</dbReference>
<name>A0A6L2PXD9_COPFO</name>
<keyword evidence="5 9" id="KW-1133">Transmembrane helix</keyword>
<keyword evidence="7" id="KW-0675">Receptor</keyword>
<dbReference type="EMBL" id="BLKM01000661">
    <property type="protein sequence ID" value="GFG36904.1"/>
    <property type="molecule type" value="Genomic_DNA"/>
</dbReference>
<evidence type="ECO:0000256" key="4">
    <source>
        <dbReference type="ARBA" id="ARBA00022692"/>
    </source>
</evidence>
<evidence type="ECO:0000256" key="1">
    <source>
        <dbReference type="ARBA" id="ARBA00004651"/>
    </source>
</evidence>
<dbReference type="PANTHER" id="PTHR42643">
    <property type="entry name" value="IONOTROPIC RECEPTOR 20A-RELATED"/>
    <property type="match status" value="1"/>
</dbReference>